<name>A0A366HC39_9BACT</name>
<reference evidence="1 2" key="1">
    <citation type="submission" date="2018-06" db="EMBL/GenBank/DDBJ databases">
        <title>Genomic Encyclopedia of Type Strains, Phase IV (KMG-IV): sequencing the most valuable type-strain genomes for metagenomic binning, comparative biology and taxonomic classification.</title>
        <authorList>
            <person name="Goeker M."/>
        </authorList>
    </citation>
    <scope>NUCLEOTIDE SEQUENCE [LARGE SCALE GENOMIC DNA]</scope>
    <source>
        <strain evidence="1 2">DSM 25532</strain>
    </source>
</reference>
<dbReference type="RefSeq" id="WP_113960726.1">
    <property type="nucleotide sequence ID" value="NZ_QNRR01000009.1"/>
</dbReference>
<dbReference type="AlphaFoldDB" id="A0A366HC39"/>
<comment type="caution">
    <text evidence="1">The sequence shown here is derived from an EMBL/GenBank/DDBJ whole genome shotgun (WGS) entry which is preliminary data.</text>
</comment>
<gene>
    <name evidence="1" type="ORF">DES53_109275</name>
</gene>
<organism evidence="1 2">
    <name type="scientific">Roseimicrobium gellanilyticum</name>
    <dbReference type="NCBI Taxonomy" id="748857"/>
    <lineage>
        <taxon>Bacteria</taxon>
        <taxon>Pseudomonadati</taxon>
        <taxon>Verrucomicrobiota</taxon>
        <taxon>Verrucomicrobiia</taxon>
        <taxon>Verrucomicrobiales</taxon>
        <taxon>Verrucomicrobiaceae</taxon>
        <taxon>Roseimicrobium</taxon>
    </lineage>
</organism>
<proteinExistence type="predicted"/>
<dbReference type="EMBL" id="QNRR01000009">
    <property type="protein sequence ID" value="RBP39847.1"/>
    <property type="molecule type" value="Genomic_DNA"/>
</dbReference>
<sequence>MYPSTEVLKYLLERDGSTRDITFRPAARWRLIAFCEQLLSKYSIESLSDSEGEDQAEALKVHDWETLFGSSCGHSFGVFRSDSAIIQRLLCFVDWDLSDHSEYEVELSFFPTDLCPTTFTLPAFRELVEEWRTVLGADDYFVRQENASWDLYDSTGLGVIYTHLRPPLH</sequence>
<protein>
    <submittedName>
        <fullName evidence="1">Uncharacterized protein</fullName>
    </submittedName>
</protein>
<evidence type="ECO:0000313" key="2">
    <source>
        <dbReference type="Proteomes" id="UP000253426"/>
    </source>
</evidence>
<evidence type="ECO:0000313" key="1">
    <source>
        <dbReference type="EMBL" id="RBP39847.1"/>
    </source>
</evidence>
<dbReference type="Proteomes" id="UP000253426">
    <property type="component" value="Unassembled WGS sequence"/>
</dbReference>
<accession>A0A366HC39</accession>
<keyword evidence="2" id="KW-1185">Reference proteome</keyword>